<dbReference type="KEGG" id="tva:4755247"/>
<proteinExistence type="predicted"/>
<dbReference type="VEuPathDB" id="TrichDB:TVAG_135130"/>
<accession>A2FC97</accession>
<reference evidence="1" key="1">
    <citation type="submission" date="2006-10" db="EMBL/GenBank/DDBJ databases">
        <authorList>
            <person name="Amadeo P."/>
            <person name="Zhao Q."/>
            <person name="Wortman J."/>
            <person name="Fraser-Liggett C."/>
            <person name="Carlton J."/>
        </authorList>
    </citation>
    <scope>NUCLEOTIDE SEQUENCE</scope>
    <source>
        <strain evidence="1">G3</strain>
    </source>
</reference>
<organism evidence="1 2">
    <name type="scientific">Trichomonas vaginalis (strain ATCC PRA-98 / G3)</name>
    <dbReference type="NCBI Taxonomy" id="412133"/>
    <lineage>
        <taxon>Eukaryota</taxon>
        <taxon>Metamonada</taxon>
        <taxon>Parabasalia</taxon>
        <taxon>Trichomonadida</taxon>
        <taxon>Trichomonadidae</taxon>
        <taxon>Trichomonas</taxon>
    </lineage>
</organism>
<dbReference type="PANTHER" id="PTHR24159:SF5">
    <property type="entry name" value="ANK_REP_REGION DOMAIN-CONTAINING PROTEIN"/>
    <property type="match status" value="1"/>
</dbReference>
<dbReference type="SUPFAM" id="SSF48403">
    <property type="entry name" value="Ankyrin repeat"/>
    <property type="match status" value="1"/>
</dbReference>
<protein>
    <recommendedName>
        <fullName evidence="3">DUF3447 domain-containing protein</fullName>
    </recommendedName>
</protein>
<dbReference type="Proteomes" id="UP000001542">
    <property type="component" value="Unassembled WGS sequence"/>
</dbReference>
<sequence length="356" mass="41196">MAAASRTLRMRPYAQLIKVLIAEFPEFKEVMFQNLIFLFPPDHVSNHHMVNAFIRCCIREKIFDIKQILSFIDLLFEKNCRMHLSEFLVSFITEVNQYNPKLIPKFLEYRDPWAMTFSAISSAFKVKSKEELQSYVDKGYYPGTAEAAIIEDNIEALIMLAKDKNFNLFDGGYKSQMSVYNNDVPNFSLLNMAAYLGSIKCFKFIYQFVVKQKPDGLLASACAGGNFEIIHLAEERDKDYIQSLYYAAKFKHVNVFMWLLERSGKLDLKIIWNLLALGGTYNIYFIATSFSKYCTAADFSEFSNMPTWRSAILHGNEAFALLIISEKPGLLKYMYHSLTPFAKSLVRKYFKQLKNK</sequence>
<name>A2FC97_TRIV3</name>
<evidence type="ECO:0008006" key="3">
    <source>
        <dbReference type="Google" id="ProtNLM"/>
    </source>
</evidence>
<dbReference type="RefSeq" id="XP_001310390.1">
    <property type="nucleotide sequence ID" value="XM_001310389.1"/>
</dbReference>
<reference evidence="1" key="2">
    <citation type="journal article" date="2007" name="Science">
        <title>Draft genome sequence of the sexually transmitted pathogen Trichomonas vaginalis.</title>
        <authorList>
            <person name="Carlton J.M."/>
            <person name="Hirt R.P."/>
            <person name="Silva J.C."/>
            <person name="Delcher A.L."/>
            <person name="Schatz M."/>
            <person name="Zhao Q."/>
            <person name="Wortman J.R."/>
            <person name="Bidwell S.L."/>
            <person name="Alsmark U.C.M."/>
            <person name="Besteiro S."/>
            <person name="Sicheritz-Ponten T."/>
            <person name="Noel C.J."/>
            <person name="Dacks J.B."/>
            <person name="Foster P.G."/>
            <person name="Simillion C."/>
            <person name="Van de Peer Y."/>
            <person name="Miranda-Saavedra D."/>
            <person name="Barton G.J."/>
            <person name="Westrop G.D."/>
            <person name="Mueller S."/>
            <person name="Dessi D."/>
            <person name="Fiori P.L."/>
            <person name="Ren Q."/>
            <person name="Paulsen I."/>
            <person name="Zhang H."/>
            <person name="Bastida-Corcuera F.D."/>
            <person name="Simoes-Barbosa A."/>
            <person name="Brown M.T."/>
            <person name="Hayes R.D."/>
            <person name="Mukherjee M."/>
            <person name="Okumura C.Y."/>
            <person name="Schneider R."/>
            <person name="Smith A.J."/>
            <person name="Vanacova S."/>
            <person name="Villalvazo M."/>
            <person name="Haas B.J."/>
            <person name="Pertea M."/>
            <person name="Feldblyum T.V."/>
            <person name="Utterback T.R."/>
            <person name="Shu C.L."/>
            <person name="Osoegawa K."/>
            <person name="de Jong P.J."/>
            <person name="Hrdy I."/>
            <person name="Horvathova L."/>
            <person name="Zubacova Z."/>
            <person name="Dolezal P."/>
            <person name="Malik S.B."/>
            <person name="Logsdon J.M. Jr."/>
            <person name="Henze K."/>
            <person name="Gupta A."/>
            <person name="Wang C.C."/>
            <person name="Dunne R.L."/>
            <person name="Upcroft J.A."/>
            <person name="Upcroft P."/>
            <person name="White O."/>
            <person name="Salzberg S.L."/>
            <person name="Tang P."/>
            <person name="Chiu C.-H."/>
            <person name="Lee Y.-S."/>
            <person name="Embley T.M."/>
            <person name="Coombs G.H."/>
            <person name="Mottram J.C."/>
            <person name="Tachezy J."/>
            <person name="Fraser-Liggett C.M."/>
            <person name="Johnson P.J."/>
        </authorList>
    </citation>
    <scope>NUCLEOTIDE SEQUENCE [LARGE SCALE GENOMIC DNA]</scope>
    <source>
        <strain evidence="1">G3</strain>
    </source>
</reference>
<dbReference type="InParanoid" id="A2FC97"/>
<keyword evidence="2" id="KW-1185">Reference proteome</keyword>
<evidence type="ECO:0000313" key="1">
    <source>
        <dbReference type="EMBL" id="EAX97460.1"/>
    </source>
</evidence>
<dbReference type="PANTHER" id="PTHR24159">
    <property type="match status" value="1"/>
</dbReference>
<dbReference type="AlphaFoldDB" id="A2FC97"/>
<dbReference type="SMR" id="A2FC97"/>
<gene>
    <name evidence="1" type="ORF">TVAG_135130</name>
</gene>
<dbReference type="InterPro" id="IPR036770">
    <property type="entry name" value="Ankyrin_rpt-contain_sf"/>
</dbReference>
<dbReference type="VEuPathDB" id="TrichDB:TVAGG3_0801630"/>
<dbReference type="EMBL" id="DS113714">
    <property type="protein sequence ID" value="EAX97460.1"/>
    <property type="molecule type" value="Genomic_DNA"/>
</dbReference>
<evidence type="ECO:0000313" key="2">
    <source>
        <dbReference type="Proteomes" id="UP000001542"/>
    </source>
</evidence>